<evidence type="ECO:0000256" key="2">
    <source>
        <dbReference type="ARBA" id="ARBA00023136"/>
    </source>
</evidence>
<protein>
    <recommendedName>
        <fullName evidence="5">Outer membrane protein</fullName>
    </recommendedName>
</protein>
<evidence type="ECO:0000313" key="4">
    <source>
        <dbReference type="Proteomes" id="UP000179734"/>
    </source>
</evidence>
<gene>
    <name evidence="3" type="ORF">BKN37_13900</name>
</gene>
<dbReference type="EMBL" id="MLQM01000068">
    <property type="protein sequence ID" value="OHV03664.1"/>
    <property type="molecule type" value="Genomic_DNA"/>
</dbReference>
<proteinExistence type="predicted"/>
<name>A0A1S1NKF4_9MYCO</name>
<sequence length="157" mass="16687">MRVLAYGVAPALVLLLAMAAGWLKWQDQASRSSDLMRAESTDAAIDSTVAMLSYSPDTVDSDVAAARALTTDGFRDTYLQLAHDQVVPNAKERHISETVSVPGAAAVSVSVNHAVVLVFADRTMVTDSSPPVEVPASYRVTLDKVGGRWLVAGFDPV</sequence>
<dbReference type="PANTHER" id="PTHR37042">
    <property type="entry name" value="OUTER MEMBRANE PROTEIN RV1973"/>
    <property type="match status" value="1"/>
</dbReference>
<evidence type="ECO:0000256" key="1">
    <source>
        <dbReference type="ARBA" id="ARBA00004370"/>
    </source>
</evidence>
<comment type="caution">
    <text evidence="3">The sequence shown here is derived from an EMBL/GenBank/DDBJ whole genome shotgun (WGS) entry which is preliminary data.</text>
</comment>
<evidence type="ECO:0008006" key="5">
    <source>
        <dbReference type="Google" id="ProtNLM"/>
    </source>
</evidence>
<evidence type="ECO:0000313" key="3">
    <source>
        <dbReference type="EMBL" id="OHV03664.1"/>
    </source>
</evidence>
<organism evidence="3 4">
    <name type="scientific">Mycobacterium talmoniae</name>
    <dbReference type="NCBI Taxonomy" id="1858794"/>
    <lineage>
        <taxon>Bacteria</taxon>
        <taxon>Bacillati</taxon>
        <taxon>Actinomycetota</taxon>
        <taxon>Actinomycetes</taxon>
        <taxon>Mycobacteriales</taxon>
        <taxon>Mycobacteriaceae</taxon>
        <taxon>Mycobacterium</taxon>
    </lineage>
</organism>
<keyword evidence="4" id="KW-1185">Reference proteome</keyword>
<accession>A0A1S1NKF4</accession>
<keyword evidence="2" id="KW-0472">Membrane</keyword>
<dbReference type="Proteomes" id="UP000179734">
    <property type="component" value="Unassembled WGS sequence"/>
</dbReference>
<reference evidence="3 4" key="1">
    <citation type="submission" date="2016-10" db="EMBL/GenBank/DDBJ databases">
        <title>Genome sequence of Mycobacterium talmonii.</title>
        <authorList>
            <person name="Greninger A.L."/>
            <person name="Elliott B."/>
            <person name="Vasireddy S."/>
            <person name="Vasireddy R."/>
        </authorList>
    </citation>
    <scope>NUCLEOTIDE SEQUENCE [LARGE SCALE GENOMIC DNA]</scope>
    <source>
        <strain evidence="4">NE-TNMC-100812</strain>
    </source>
</reference>
<dbReference type="GO" id="GO:0016020">
    <property type="term" value="C:membrane"/>
    <property type="evidence" value="ECO:0007669"/>
    <property type="project" value="UniProtKB-SubCell"/>
</dbReference>
<dbReference type="AlphaFoldDB" id="A0A1S1NKF4"/>
<comment type="subcellular location">
    <subcellularLocation>
        <location evidence="1">Membrane</location>
    </subcellularLocation>
</comment>
<dbReference type="PANTHER" id="PTHR37042:SF4">
    <property type="entry name" value="OUTER MEMBRANE PROTEIN RV1973"/>
    <property type="match status" value="1"/>
</dbReference>